<dbReference type="Pfam" id="PF02954">
    <property type="entry name" value="HTH_8"/>
    <property type="match status" value="1"/>
</dbReference>
<dbReference type="InterPro" id="IPR027417">
    <property type="entry name" value="P-loop_NTPase"/>
</dbReference>
<evidence type="ECO:0000256" key="2">
    <source>
        <dbReference type="ARBA" id="ARBA00022840"/>
    </source>
</evidence>
<dbReference type="InterPro" id="IPR025943">
    <property type="entry name" value="Sigma_54_int_dom_ATP-bd_2"/>
</dbReference>
<dbReference type="OrthoDB" id="9804019at2"/>
<dbReference type="PROSITE" id="PS00675">
    <property type="entry name" value="SIGMA54_INTERACT_1"/>
    <property type="match status" value="1"/>
</dbReference>
<keyword evidence="2" id="KW-0067">ATP-binding</keyword>
<dbReference type="PROSITE" id="PS00688">
    <property type="entry name" value="SIGMA54_INTERACT_3"/>
    <property type="match status" value="1"/>
</dbReference>
<dbReference type="InterPro" id="IPR003593">
    <property type="entry name" value="AAA+_ATPase"/>
</dbReference>
<dbReference type="CDD" id="cd00009">
    <property type="entry name" value="AAA"/>
    <property type="match status" value="1"/>
</dbReference>
<dbReference type="Proteomes" id="UP000246569">
    <property type="component" value="Unassembled WGS sequence"/>
</dbReference>
<dbReference type="GO" id="GO:0005524">
    <property type="term" value="F:ATP binding"/>
    <property type="evidence" value="ECO:0007669"/>
    <property type="project" value="UniProtKB-KW"/>
</dbReference>
<dbReference type="PROSITE" id="PS00676">
    <property type="entry name" value="SIGMA54_INTERACT_2"/>
    <property type="match status" value="1"/>
</dbReference>
<keyword evidence="4" id="KW-0238">DNA-binding</keyword>
<name>A0A317MVY8_9GAMM</name>
<dbReference type="PANTHER" id="PTHR32071">
    <property type="entry name" value="TRANSCRIPTIONAL REGULATORY PROTEIN"/>
    <property type="match status" value="1"/>
</dbReference>
<dbReference type="EMBL" id="QGTJ01000004">
    <property type="protein sequence ID" value="PWV62475.1"/>
    <property type="molecule type" value="Genomic_DNA"/>
</dbReference>
<evidence type="ECO:0000256" key="1">
    <source>
        <dbReference type="ARBA" id="ARBA00022741"/>
    </source>
</evidence>
<dbReference type="PRINTS" id="PR01590">
    <property type="entry name" value="HTHFIS"/>
</dbReference>
<protein>
    <submittedName>
        <fullName evidence="7">Regulatory Fis family protein</fullName>
    </submittedName>
</protein>
<evidence type="ECO:0000256" key="4">
    <source>
        <dbReference type="ARBA" id="ARBA00023125"/>
    </source>
</evidence>
<dbReference type="GO" id="GO:0043565">
    <property type="term" value="F:sequence-specific DNA binding"/>
    <property type="evidence" value="ECO:0007669"/>
    <property type="project" value="InterPro"/>
</dbReference>
<dbReference type="PANTHER" id="PTHR32071:SF117">
    <property type="entry name" value="PTS-DEPENDENT DIHYDROXYACETONE KINASE OPERON REGULATORY PROTEIN-RELATED"/>
    <property type="match status" value="1"/>
</dbReference>
<evidence type="ECO:0000256" key="5">
    <source>
        <dbReference type="ARBA" id="ARBA00023163"/>
    </source>
</evidence>
<reference evidence="7 8" key="1">
    <citation type="submission" date="2018-05" db="EMBL/GenBank/DDBJ databases">
        <title>Genomic Encyclopedia of Type Strains, Phase IV (KMG-IV): sequencing the most valuable type-strain genomes for metagenomic binning, comparative biology and taxonomic classification.</title>
        <authorList>
            <person name="Goeker M."/>
        </authorList>
    </citation>
    <scope>NUCLEOTIDE SEQUENCE [LARGE SCALE GENOMIC DNA]</scope>
    <source>
        <strain evidence="7 8">DSM 23606</strain>
    </source>
</reference>
<dbReference type="InterPro" id="IPR025944">
    <property type="entry name" value="Sigma_54_int_dom_CS"/>
</dbReference>
<dbReference type="AlphaFoldDB" id="A0A317MVY8"/>
<dbReference type="InterPro" id="IPR058031">
    <property type="entry name" value="AAA_lid_NorR"/>
</dbReference>
<organism evidence="7 8">
    <name type="scientific">Plasticicumulans acidivorans</name>
    <dbReference type="NCBI Taxonomy" id="886464"/>
    <lineage>
        <taxon>Bacteria</taxon>
        <taxon>Pseudomonadati</taxon>
        <taxon>Pseudomonadota</taxon>
        <taxon>Gammaproteobacteria</taxon>
        <taxon>Candidatus Competibacteraceae</taxon>
        <taxon>Plasticicumulans</taxon>
    </lineage>
</organism>
<sequence>MDAFERLLLGEAPALREVCNAARIVAATDVTVLIEGESGTGKELFARALHEHSRRAGAPFVSVNCAALPETLAESLLFGHARGAFTGAVAEHAGHVREADGGTLFLDELAELPMGVQAKLLRFLESGEFQPVGQARPGKADVRVVAATHRELRTEVAAGRFRADLYYRLAVVPLRLPSLRERGADVERLAQAFCEALAERHGVAAPRWSAAALSVLRRYDWPGNVRELRNLCERMVILCPGRTLGAENLPAELLAGGGVIEDTAAAFALPASGVRLDDLEQGLIRQALERTQGNRSRAARLLGITRDTLLYRLKKFAIDA</sequence>
<dbReference type="InterPro" id="IPR002078">
    <property type="entry name" value="Sigma_54_int"/>
</dbReference>
<dbReference type="InterPro" id="IPR009057">
    <property type="entry name" value="Homeodomain-like_sf"/>
</dbReference>
<dbReference type="InterPro" id="IPR025662">
    <property type="entry name" value="Sigma_54_int_dom_ATP-bd_1"/>
</dbReference>
<keyword evidence="3" id="KW-0805">Transcription regulation</keyword>
<comment type="caution">
    <text evidence="7">The sequence shown here is derived from an EMBL/GenBank/DDBJ whole genome shotgun (WGS) entry which is preliminary data.</text>
</comment>
<dbReference type="GO" id="GO:0006355">
    <property type="term" value="P:regulation of DNA-templated transcription"/>
    <property type="evidence" value="ECO:0007669"/>
    <property type="project" value="InterPro"/>
</dbReference>
<dbReference type="SMART" id="SM00382">
    <property type="entry name" value="AAA"/>
    <property type="match status" value="1"/>
</dbReference>
<dbReference type="Pfam" id="PF00158">
    <property type="entry name" value="Sigma54_activat"/>
    <property type="match status" value="1"/>
</dbReference>
<dbReference type="RefSeq" id="WP_110018292.1">
    <property type="nucleotide sequence ID" value="NZ_QGTJ01000004.1"/>
</dbReference>
<evidence type="ECO:0000313" key="8">
    <source>
        <dbReference type="Proteomes" id="UP000246569"/>
    </source>
</evidence>
<dbReference type="PROSITE" id="PS50045">
    <property type="entry name" value="SIGMA54_INTERACT_4"/>
    <property type="match status" value="1"/>
</dbReference>
<dbReference type="Pfam" id="PF25601">
    <property type="entry name" value="AAA_lid_14"/>
    <property type="match status" value="1"/>
</dbReference>
<dbReference type="Gene3D" id="3.40.50.300">
    <property type="entry name" value="P-loop containing nucleotide triphosphate hydrolases"/>
    <property type="match status" value="1"/>
</dbReference>
<dbReference type="SUPFAM" id="SSF52540">
    <property type="entry name" value="P-loop containing nucleoside triphosphate hydrolases"/>
    <property type="match status" value="1"/>
</dbReference>
<proteinExistence type="predicted"/>
<keyword evidence="8" id="KW-1185">Reference proteome</keyword>
<dbReference type="FunFam" id="3.40.50.300:FF:000006">
    <property type="entry name" value="DNA-binding transcriptional regulator NtrC"/>
    <property type="match status" value="1"/>
</dbReference>
<dbReference type="SUPFAM" id="SSF46689">
    <property type="entry name" value="Homeodomain-like"/>
    <property type="match status" value="1"/>
</dbReference>
<feature type="domain" description="Sigma-54 factor interaction" evidence="6">
    <location>
        <begin position="8"/>
        <end position="237"/>
    </location>
</feature>
<dbReference type="Gene3D" id="1.10.8.60">
    <property type="match status" value="1"/>
</dbReference>
<accession>A0A317MVY8</accession>
<dbReference type="Gene3D" id="1.10.10.60">
    <property type="entry name" value="Homeodomain-like"/>
    <property type="match status" value="1"/>
</dbReference>
<evidence type="ECO:0000259" key="6">
    <source>
        <dbReference type="PROSITE" id="PS50045"/>
    </source>
</evidence>
<dbReference type="InterPro" id="IPR002197">
    <property type="entry name" value="HTH_Fis"/>
</dbReference>
<keyword evidence="5" id="KW-0804">Transcription</keyword>
<keyword evidence="1" id="KW-0547">Nucleotide-binding</keyword>
<evidence type="ECO:0000313" key="7">
    <source>
        <dbReference type="EMBL" id="PWV62475.1"/>
    </source>
</evidence>
<evidence type="ECO:0000256" key="3">
    <source>
        <dbReference type="ARBA" id="ARBA00023015"/>
    </source>
</evidence>
<gene>
    <name evidence="7" type="ORF">C7443_104271</name>
</gene>